<protein>
    <recommendedName>
        <fullName evidence="1">EFCAB10 C-terminal EF-hand domain-containing protein</fullName>
    </recommendedName>
</protein>
<evidence type="ECO:0000313" key="2">
    <source>
        <dbReference type="EMBL" id="PWA24489.1"/>
    </source>
</evidence>
<accession>A0A315VQ78</accession>
<dbReference type="SUPFAM" id="SSF47391">
    <property type="entry name" value="Dimerization-anchoring domain of cAMP-dependent PK regulatory subunit"/>
    <property type="match status" value="1"/>
</dbReference>
<comment type="caution">
    <text evidence="2">The sequence shown here is derived from an EMBL/GenBank/DDBJ whole genome shotgun (WGS) entry which is preliminary data.</text>
</comment>
<name>A0A315VQ78_GAMAF</name>
<sequence>MATQRERDAREYLKKHKILELMDNMTSMLLFYRPENPQQFLIEQLELLKMSRESPMAAPNLFDNSNLTAVCSIMDPANQKYISFAQYKQALTMLGIKVINEKPEGGASDKISHETFKTEAMQVLARDSATYAKS</sequence>
<dbReference type="InterPro" id="IPR039879">
    <property type="entry name" value="EFC10"/>
</dbReference>
<dbReference type="InterPro" id="IPR056587">
    <property type="entry name" value="EF_EFCAB10_C"/>
</dbReference>
<dbReference type="AlphaFoldDB" id="A0A315VQ78"/>
<dbReference type="PANTHER" id="PTHR21847">
    <property type="entry name" value="EF-HAND CALCIUM-BINDING DOMAIN-CONTAINING PROTEIN 10"/>
    <property type="match status" value="1"/>
</dbReference>
<dbReference type="InterPro" id="IPR049760">
    <property type="entry name" value="DD_EFCAB10"/>
</dbReference>
<reference evidence="2 3" key="1">
    <citation type="journal article" date="2018" name="G3 (Bethesda)">
        <title>A High-Quality Reference Genome for the Invasive Mosquitofish Gambusia affinis Using a Chicago Library.</title>
        <authorList>
            <person name="Hoffberg S.L."/>
            <person name="Troendle N.J."/>
            <person name="Glenn T.C."/>
            <person name="Mahmud O."/>
            <person name="Louha S."/>
            <person name="Chalopin D."/>
            <person name="Bennetzen J.L."/>
            <person name="Mauricio R."/>
        </authorList>
    </citation>
    <scope>NUCLEOTIDE SEQUENCE [LARGE SCALE GENOMIC DNA]</scope>
    <source>
        <strain evidence="2">NE01/NJP1002.9</strain>
        <tissue evidence="2">Muscle</tissue>
    </source>
</reference>
<dbReference type="EMBL" id="NHOQ01001423">
    <property type="protein sequence ID" value="PWA24489.1"/>
    <property type="molecule type" value="Genomic_DNA"/>
</dbReference>
<proteinExistence type="predicted"/>
<dbReference type="Pfam" id="PF24548">
    <property type="entry name" value="EF_EFCAB10_C"/>
    <property type="match status" value="1"/>
</dbReference>
<evidence type="ECO:0000313" key="3">
    <source>
        <dbReference type="Proteomes" id="UP000250572"/>
    </source>
</evidence>
<feature type="domain" description="EFCAB10 C-terminal EF-hand" evidence="1">
    <location>
        <begin position="65"/>
        <end position="123"/>
    </location>
</feature>
<evidence type="ECO:0000259" key="1">
    <source>
        <dbReference type="Pfam" id="PF24548"/>
    </source>
</evidence>
<organism evidence="2 3">
    <name type="scientific">Gambusia affinis</name>
    <name type="common">Western mosquitofish</name>
    <name type="synonym">Heterandria affinis</name>
    <dbReference type="NCBI Taxonomy" id="33528"/>
    <lineage>
        <taxon>Eukaryota</taxon>
        <taxon>Metazoa</taxon>
        <taxon>Chordata</taxon>
        <taxon>Craniata</taxon>
        <taxon>Vertebrata</taxon>
        <taxon>Euteleostomi</taxon>
        <taxon>Actinopterygii</taxon>
        <taxon>Neopterygii</taxon>
        <taxon>Teleostei</taxon>
        <taxon>Neoteleostei</taxon>
        <taxon>Acanthomorphata</taxon>
        <taxon>Ovalentaria</taxon>
        <taxon>Atherinomorphae</taxon>
        <taxon>Cyprinodontiformes</taxon>
        <taxon>Poeciliidae</taxon>
        <taxon>Poeciliinae</taxon>
        <taxon>Gambusia</taxon>
    </lineage>
</organism>
<dbReference type="PANTHER" id="PTHR21847:SF1">
    <property type="entry name" value="EF-HAND CALCIUM-BINDING DOMAIN-CONTAINING PROTEIN 10"/>
    <property type="match status" value="1"/>
</dbReference>
<gene>
    <name evidence="2" type="ORF">CCH79_00011790</name>
</gene>
<keyword evidence="3" id="KW-1185">Reference proteome</keyword>
<dbReference type="OrthoDB" id="10260455at2759"/>
<dbReference type="STRING" id="33528.ENSGAFP00000008914"/>
<dbReference type="Gene3D" id="1.20.890.10">
    <property type="entry name" value="cAMP-dependent protein kinase regulatory subunit, dimerization-anchoring domain"/>
    <property type="match status" value="1"/>
</dbReference>
<dbReference type="OMA" id="SMLLFYR"/>
<dbReference type="CDD" id="cd22976">
    <property type="entry name" value="DD_EFCAB10"/>
    <property type="match status" value="1"/>
</dbReference>
<dbReference type="Proteomes" id="UP000250572">
    <property type="component" value="Unassembled WGS sequence"/>
</dbReference>